<accession>A0A7X3LU10</accession>
<dbReference type="Proteomes" id="UP000433101">
    <property type="component" value="Unassembled WGS sequence"/>
</dbReference>
<dbReference type="RefSeq" id="WP_160775301.1">
    <property type="nucleotide sequence ID" value="NZ_WUMV01000003.1"/>
</dbReference>
<feature type="domain" description="YchJ-like middle NTF2-like" evidence="1">
    <location>
        <begin position="29"/>
        <end position="128"/>
    </location>
</feature>
<dbReference type="EMBL" id="WUMV01000003">
    <property type="protein sequence ID" value="MXN65079.1"/>
    <property type="molecule type" value="Genomic_DNA"/>
</dbReference>
<proteinExistence type="predicted"/>
<dbReference type="InterPro" id="IPR048469">
    <property type="entry name" value="YchJ-like_M"/>
</dbReference>
<organism evidence="2 3">
    <name type="scientific">Stappia sediminis</name>
    <dbReference type="NCBI Taxonomy" id="2692190"/>
    <lineage>
        <taxon>Bacteria</taxon>
        <taxon>Pseudomonadati</taxon>
        <taxon>Pseudomonadota</taxon>
        <taxon>Alphaproteobacteria</taxon>
        <taxon>Hyphomicrobiales</taxon>
        <taxon>Stappiaceae</taxon>
        <taxon>Stappia</taxon>
    </lineage>
</organism>
<dbReference type="InterPro" id="IPR004027">
    <property type="entry name" value="SEC_C_motif"/>
</dbReference>
<evidence type="ECO:0000313" key="2">
    <source>
        <dbReference type="EMBL" id="MXN65079.1"/>
    </source>
</evidence>
<comment type="caution">
    <text evidence="2">The sequence shown here is derived from an EMBL/GenBank/DDBJ whole genome shotgun (WGS) entry which is preliminary data.</text>
</comment>
<reference evidence="2 3" key="1">
    <citation type="submission" date="2019-12" db="EMBL/GenBank/DDBJ databases">
        <authorList>
            <person name="Li M."/>
        </authorList>
    </citation>
    <scope>NUCLEOTIDE SEQUENCE [LARGE SCALE GENOMIC DNA]</scope>
    <source>
        <strain evidence="2 3">GBMRC 2046</strain>
    </source>
</reference>
<sequence>MPDPCPCGSKRDYDACCGRFHSGEGVPETAEELMRSRYSAYVRREMDYLEETLWPAKRRHFDKQAAERWATESAWVGLSVLKSEAGGKDDARGTVLFIARFFAGGDMHEHRELSLFRKKSGRWYYVEGLPES</sequence>
<dbReference type="Pfam" id="PF02810">
    <property type="entry name" value="SEC-C"/>
    <property type="match status" value="1"/>
</dbReference>
<keyword evidence="3" id="KW-1185">Reference proteome</keyword>
<dbReference type="SUPFAM" id="SSF54427">
    <property type="entry name" value="NTF2-like"/>
    <property type="match status" value="1"/>
</dbReference>
<dbReference type="Gene3D" id="3.10.450.50">
    <property type="match status" value="1"/>
</dbReference>
<evidence type="ECO:0000313" key="3">
    <source>
        <dbReference type="Proteomes" id="UP000433101"/>
    </source>
</evidence>
<dbReference type="PANTHER" id="PTHR33747:SF1">
    <property type="entry name" value="ADENYLATE CYCLASE-ASSOCIATED CAP C-TERMINAL DOMAIN-CONTAINING PROTEIN"/>
    <property type="match status" value="1"/>
</dbReference>
<evidence type="ECO:0000259" key="1">
    <source>
        <dbReference type="Pfam" id="PF17775"/>
    </source>
</evidence>
<dbReference type="AlphaFoldDB" id="A0A7X3LU10"/>
<protein>
    <submittedName>
        <fullName evidence="2">Zinc chelation protein SecC</fullName>
    </submittedName>
</protein>
<name>A0A7X3LU10_9HYPH</name>
<dbReference type="InterPro" id="IPR032710">
    <property type="entry name" value="NTF2-like_dom_sf"/>
</dbReference>
<dbReference type="PANTHER" id="PTHR33747">
    <property type="entry name" value="UPF0225 PROTEIN SCO1677"/>
    <property type="match status" value="1"/>
</dbReference>
<gene>
    <name evidence="2" type="ORF">GR183_09185</name>
</gene>
<dbReference type="Pfam" id="PF17775">
    <property type="entry name" value="YchJ_M-like"/>
    <property type="match status" value="1"/>
</dbReference>